<dbReference type="STRING" id="1244869.H261_21693"/>
<dbReference type="OrthoDB" id="7334795at2"/>
<dbReference type="Gene3D" id="3.40.50.150">
    <property type="entry name" value="Vaccinia Virus protein VP39"/>
    <property type="match status" value="1"/>
</dbReference>
<evidence type="ECO:0000313" key="2">
    <source>
        <dbReference type="Proteomes" id="UP000011744"/>
    </source>
</evidence>
<sequence length="231" mass="25271">MSKKSGWIDYWDGDVSVYSGVRHLEAHYRELFAGIEPLLPAAPFTLLDFGCGEALMAPDIVARGGKVFLYDAAGGRRPRLRQRYSHLDGIAVPDDLGVLDGLCDVILLISVIQYIPRDDLPALFTQLHRTLKPGGALIVGDVLSPDNSVVGDVTALLGFAWREAFLAEAVRGLLRTLNSNYHQKRKTLGLSSYSIEEIVGLLDSLGFDAIPLAGNIGHARHRRSVLARRRG</sequence>
<dbReference type="RefSeq" id="WP_008621889.1">
    <property type="nucleotide sequence ID" value="NZ_AONQ01000104.1"/>
</dbReference>
<dbReference type="CDD" id="cd02440">
    <property type="entry name" value="AdoMet_MTases"/>
    <property type="match status" value="1"/>
</dbReference>
<dbReference type="Proteomes" id="UP000011744">
    <property type="component" value="Unassembled WGS sequence"/>
</dbReference>
<reference evidence="1 2" key="1">
    <citation type="journal article" date="2014" name="Genome Announc.">
        <title>Draft Genome Sequence of Magnetospirillum sp. Strain SO-1, a Freshwater Magnetotactic Bacterium Isolated from the Ol'khovka River, Russia.</title>
        <authorList>
            <person name="Grouzdev D.S."/>
            <person name="Dziuba M.V."/>
            <person name="Sukhacheva M.S."/>
            <person name="Mardanov A.V."/>
            <person name="Beletskiy A.V."/>
            <person name="Kuznetsov B.B."/>
            <person name="Skryabin K.G."/>
        </authorList>
    </citation>
    <scope>NUCLEOTIDE SEQUENCE [LARGE SCALE GENOMIC DNA]</scope>
    <source>
        <strain evidence="1 2">SO-1</strain>
    </source>
</reference>
<keyword evidence="1" id="KW-0489">Methyltransferase</keyword>
<protein>
    <submittedName>
        <fullName evidence="1">SAM-dependent methyltransferase</fullName>
    </submittedName>
</protein>
<accession>M2Y3Z0</accession>
<dbReference type="PATRIC" id="fig|1244869.3.peg.4276"/>
<dbReference type="GO" id="GO:0032259">
    <property type="term" value="P:methylation"/>
    <property type="evidence" value="ECO:0007669"/>
    <property type="project" value="UniProtKB-KW"/>
</dbReference>
<gene>
    <name evidence="1" type="ORF">H261_21693</name>
</gene>
<proteinExistence type="predicted"/>
<dbReference type="Pfam" id="PF13489">
    <property type="entry name" value="Methyltransf_23"/>
    <property type="match status" value="1"/>
</dbReference>
<dbReference type="SUPFAM" id="SSF53335">
    <property type="entry name" value="S-adenosyl-L-methionine-dependent methyltransferases"/>
    <property type="match status" value="1"/>
</dbReference>
<dbReference type="InterPro" id="IPR029063">
    <property type="entry name" value="SAM-dependent_MTases_sf"/>
</dbReference>
<name>M2Y3Z0_9PROT</name>
<dbReference type="EMBL" id="AONQ01000104">
    <property type="protein sequence ID" value="EME67801.1"/>
    <property type="molecule type" value="Genomic_DNA"/>
</dbReference>
<dbReference type="GO" id="GO:0008168">
    <property type="term" value="F:methyltransferase activity"/>
    <property type="evidence" value="ECO:0007669"/>
    <property type="project" value="UniProtKB-KW"/>
</dbReference>
<dbReference type="eggNOG" id="COG0500">
    <property type="taxonomic scope" value="Bacteria"/>
</dbReference>
<dbReference type="AlphaFoldDB" id="M2Y3Z0"/>
<evidence type="ECO:0000313" key="1">
    <source>
        <dbReference type="EMBL" id="EME67801.1"/>
    </source>
</evidence>
<comment type="caution">
    <text evidence="1">The sequence shown here is derived from an EMBL/GenBank/DDBJ whole genome shotgun (WGS) entry which is preliminary data.</text>
</comment>
<keyword evidence="2" id="KW-1185">Reference proteome</keyword>
<organism evidence="1 2">
    <name type="scientific">Paramagnetospirillum caucaseum</name>
    <dbReference type="NCBI Taxonomy" id="1244869"/>
    <lineage>
        <taxon>Bacteria</taxon>
        <taxon>Pseudomonadati</taxon>
        <taxon>Pseudomonadota</taxon>
        <taxon>Alphaproteobacteria</taxon>
        <taxon>Rhodospirillales</taxon>
        <taxon>Magnetospirillaceae</taxon>
        <taxon>Paramagnetospirillum</taxon>
    </lineage>
</organism>
<keyword evidence="1" id="KW-0808">Transferase</keyword>